<evidence type="ECO:0000256" key="7">
    <source>
        <dbReference type="ARBA" id="ARBA00023077"/>
    </source>
</evidence>
<evidence type="ECO:0000256" key="9">
    <source>
        <dbReference type="ARBA" id="ARBA00023170"/>
    </source>
</evidence>
<keyword evidence="10 11" id="KW-0998">Cell outer membrane</keyword>
<dbReference type="PANTHER" id="PTHR30069">
    <property type="entry name" value="TONB-DEPENDENT OUTER MEMBRANE RECEPTOR"/>
    <property type="match status" value="1"/>
</dbReference>
<dbReference type="InterPro" id="IPR036942">
    <property type="entry name" value="Beta-barrel_TonB_sf"/>
</dbReference>
<keyword evidence="5 11" id="KW-0812">Transmembrane</keyword>
<comment type="caution">
    <text evidence="18">The sequence shown here is derived from an EMBL/GenBank/DDBJ whole genome shotgun (WGS) entry which is preliminary data.</text>
</comment>
<dbReference type="SUPFAM" id="SSF56935">
    <property type="entry name" value="Porins"/>
    <property type="match status" value="1"/>
</dbReference>
<feature type="domain" description="TonB-dependent receptor plug" evidence="17">
    <location>
        <begin position="70"/>
        <end position="191"/>
    </location>
</feature>
<evidence type="ECO:0000256" key="15">
    <source>
        <dbReference type="SAM" id="SignalP"/>
    </source>
</evidence>
<gene>
    <name evidence="18" type="ORF">ACFO3A_04450</name>
</gene>
<evidence type="ECO:0000256" key="5">
    <source>
        <dbReference type="ARBA" id="ARBA00022692"/>
    </source>
</evidence>
<evidence type="ECO:0000256" key="11">
    <source>
        <dbReference type="PROSITE-ProRule" id="PRU01360"/>
    </source>
</evidence>
<protein>
    <submittedName>
        <fullName evidence="18">TonB-dependent hemoglobin/transferrin/lactoferrin family receptor</fullName>
    </submittedName>
</protein>
<dbReference type="InterPro" id="IPR010949">
    <property type="entry name" value="TonB_Hb/transfer/lactofer_rcpt"/>
</dbReference>
<dbReference type="EMBL" id="JBHSEW010000003">
    <property type="protein sequence ID" value="MFC4621459.1"/>
    <property type="molecule type" value="Genomic_DNA"/>
</dbReference>
<keyword evidence="6 15" id="KW-0732">Signal</keyword>
<name>A0ABV9GV91_9BURK</name>
<dbReference type="RefSeq" id="WP_377724352.1">
    <property type="nucleotide sequence ID" value="NZ_JBHSEW010000003.1"/>
</dbReference>
<dbReference type="Pfam" id="PF07715">
    <property type="entry name" value="Plug"/>
    <property type="match status" value="1"/>
</dbReference>
<reference evidence="19" key="1">
    <citation type="journal article" date="2019" name="Int. J. Syst. Evol. Microbiol.">
        <title>The Global Catalogue of Microorganisms (GCM) 10K type strain sequencing project: providing services to taxonomists for standard genome sequencing and annotation.</title>
        <authorList>
            <consortium name="The Broad Institute Genomics Platform"/>
            <consortium name="The Broad Institute Genome Sequencing Center for Infectious Disease"/>
            <person name="Wu L."/>
            <person name="Ma J."/>
        </authorList>
    </citation>
    <scope>NUCLEOTIDE SEQUENCE [LARGE SCALE GENOMIC DNA]</scope>
    <source>
        <strain evidence="19">JCM 11650</strain>
    </source>
</reference>
<evidence type="ECO:0000256" key="14">
    <source>
        <dbReference type="SAM" id="MobiDB-lite"/>
    </source>
</evidence>
<dbReference type="PROSITE" id="PS52016">
    <property type="entry name" value="TONB_DEPENDENT_REC_3"/>
    <property type="match status" value="1"/>
</dbReference>
<comment type="similarity">
    <text evidence="2 11 13">Belongs to the TonB-dependent receptor family.</text>
</comment>
<feature type="region of interest" description="Disordered" evidence="14">
    <location>
        <begin position="100"/>
        <end position="121"/>
    </location>
</feature>
<feature type="short sequence motif" description="TonB C-terminal box" evidence="12">
    <location>
        <begin position="773"/>
        <end position="790"/>
    </location>
</feature>
<dbReference type="CDD" id="cd01347">
    <property type="entry name" value="ligand_gated_channel"/>
    <property type="match status" value="1"/>
</dbReference>
<evidence type="ECO:0000259" key="16">
    <source>
        <dbReference type="Pfam" id="PF00593"/>
    </source>
</evidence>
<evidence type="ECO:0000256" key="3">
    <source>
        <dbReference type="ARBA" id="ARBA00022448"/>
    </source>
</evidence>
<keyword evidence="8 11" id="KW-0472">Membrane</keyword>
<keyword evidence="4 11" id="KW-1134">Transmembrane beta strand</keyword>
<evidence type="ECO:0000313" key="18">
    <source>
        <dbReference type="EMBL" id="MFC4621459.1"/>
    </source>
</evidence>
<dbReference type="Proteomes" id="UP001595967">
    <property type="component" value="Unassembled WGS sequence"/>
</dbReference>
<dbReference type="InterPro" id="IPR010917">
    <property type="entry name" value="TonB_rcpt_CS"/>
</dbReference>
<evidence type="ECO:0000313" key="19">
    <source>
        <dbReference type="Proteomes" id="UP001595967"/>
    </source>
</evidence>
<evidence type="ECO:0000256" key="6">
    <source>
        <dbReference type="ARBA" id="ARBA00022729"/>
    </source>
</evidence>
<dbReference type="Gene3D" id="2.170.130.10">
    <property type="entry name" value="TonB-dependent receptor, plug domain"/>
    <property type="match status" value="1"/>
</dbReference>
<dbReference type="InterPro" id="IPR012910">
    <property type="entry name" value="Plug_dom"/>
</dbReference>
<dbReference type="Gene3D" id="2.40.170.20">
    <property type="entry name" value="TonB-dependent receptor, beta-barrel domain"/>
    <property type="match status" value="1"/>
</dbReference>
<feature type="chain" id="PRO_5046480643" evidence="15">
    <location>
        <begin position="36"/>
        <end position="790"/>
    </location>
</feature>
<comment type="subcellular location">
    <subcellularLocation>
        <location evidence="1 11">Cell outer membrane</location>
        <topology evidence="1 11">Multi-pass membrane protein</topology>
    </subcellularLocation>
</comment>
<evidence type="ECO:0000256" key="10">
    <source>
        <dbReference type="ARBA" id="ARBA00023237"/>
    </source>
</evidence>
<sequence length="790" mass="86301">MDRHQSTAGKLLPRTVDGSPLMMTAVALLAATAFAAPALAQTVDQPAESQQQVITLPQVEVRDTAEKKEAGTTIVISGPELEQAGSIADIVRYQPLVSAPGTASGATRGRSNFERGGTTGYNIRGIEGNRVGMDVDGVEMPDATTRPYASRAGTNTFGVGRDFMDPEMYALVGIDSGTTTAKRAAGGIGGAVSFRTKSASDFLRNGKTSYFDGKLGYDGTDRSWHKAVTAAGRSGDWDGLITYSRRDGHEGRNNSDTVDSAPEKWHSNALLLKGGLRVNAENYLQLAVDIYSRRNENAFFGWDANDVNITESSEQANKTDRRTVQLSHLWTPGWVDSLDTRVYFQETDTRDDTDTTTLATGAVKHNMSQNKTRTVGFSSAGSKHIDRHLLSFGVNFSQQRVERPWSVIDGGAKIMKPQPDSTTAKYGAFFQDDIGFEVAGRALTVTPGLRVDTSRSKPRDMEGFVSGRLSSSQAEEVYAGTMSNTIVSPSLSVAYALRPQFFAYAQYKRSGRAPGPGEVYGSWNMDGGVDGSPAGPALLGNKDLKPEKSDALELGLKGSPTPGVTLNTSMFYTRYQDFIGFTRYTRALHPDMFVGIPSHRSQIYRAENRDEATIYGFELFSRLEHGTWTPALKGLYSTWGVGISRGHSISNYAGDKKTPLETVLPRKAVIGVGYDAPQKQWGFNLVGTFVAGKQAKETNRESYTNAGTALTESAVERFRVPGYGIFDLSTYWRINKNIRLNAGVYNLTDKRYWDYSSARRLQPSVPRDQRDMELLTSAGRTAFVSMHIAF</sequence>
<keyword evidence="7 13" id="KW-0798">TonB box</keyword>
<keyword evidence="9 18" id="KW-0675">Receptor</keyword>
<evidence type="ECO:0000256" key="2">
    <source>
        <dbReference type="ARBA" id="ARBA00009810"/>
    </source>
</evidence>
<dbReference type="PROSITE" id="PS01156">
    <property type="entry name" value="TONB_DEPENDENT_REC_2"/>
    <property type="match status" value="1"/>
</dbReference>
<dbReference type="InterPro" id="IPR037066">
    <property type="entry name" value="Plug_dom_sf"/>
</dbReference>
<evidence type="ECO:0000256" key="1">
    <source>
        <dbReference type="ARBA" id="ARBA00004571"/>
    </source>
</evidence>
<dbReference type="InterPro" id="IPR000531">
    <property type="entry name" value="Beta-barrel_TonB"/>
</dbReference>
<keyword evidence="19" id="KW-1185">Reference proteome</keyword>
<keyword evidence="3 11" id="KW-0813">Transport</keyword>
<accession>A0ABV9GV91</accession>
<evidence type="ECO:0000259" key="17">
    <source>
        <dbReference type="Pfam" id="PF07715"/>
    </source>
</evidence>
<dbReference type="Pfam" id="PF00593">
    <property type="entry name" value="TonB_dep_Rec_b-barrel"/>
    <property type="match status" value="1"/>
</dbReference>
<feature type="domain" description="TonB-dependent receptor-like beta-barrel" evidence="16">
    <location>
        <begin position="291"/>
        <end position="747"/>
    </location>
</feature>
<dbReference type="PANTHER" id="PTHR30069:SF29">
    <property type="entry name" value="HEMOGLOBIN AND HEMOGLOBIN-HAPTOGLOBIN-BINDING PROTEIN 1-RELATED"/>
    <property type="match status" value="1"/>
</dbReference>
<evidence type="ECO:0000256" key="13">
    <source>
        <dbReference type="RuleBase" id="RU003357"/>
    </source>
</evidence>
<evidence type="ECO:0000256" key="4">
    <source>
        <dbReference type="ARBA" id="ARBA00022452"/>
    </source>
</evidence>
<feature type="signal peptide" evidence="15">
    <location>
        <begin position="1"/>
        <end position="35"/>
    </location>
</feature>
<proteinExistence type="inferred from homology"/>
<dbReference type="NCBIfam" id="TIGR01786">
    <property type="entry name" value="TonB-hemlactrns"/>
    <property type="match status" value="1"/>
</dbReference>
<evidence type="ECO:0000256" key="8">
    <source>
        <dbReference type="ARBA" id="ARBA00023136"/>
    </source>
</evidence>
<organism evidence="18 19">
    <name type="scientific">Comamonas nitrativorans</name>
    <dbReference type="NCBI Taxonomy" id="108437"/>
    <lineage>
        <taxon>Bacteria</taxon>
        <taxon>Pseudomonadati</taxon>
        <taxon>Pseudomonadota</taxon>
        <taxon>Betaproteobacteria</taxon>
        <taxon>Burkholderiales</taxon>
        <taxon>Comamonadaceae</taxon>
        <taxon>Comamonas</taxon>
    </lineage>
</organism>
<dbReference type="InterPro" id="IPR039426">
    <property type="entry name" value="TonB-dep_rcpt-like"/>
</dbReference>
<evidence type="ECO:0000256" key="12">
    <source>
        <dbReference type="PROSITE-ProRule" id="PRU10144"/>
    </source>
</evidence>